<dbReference type="PANTHER" id="PTHR30383:SF5">
    <property type="entry name" value="SGNH HYDROLASE-TYPE ESTERASE DOMAIN-CONTAINING PROTEIN"/>
    <property type="match status" value="1"/>
</dbReference>
<evidence type="ECO:0000256" key="1">
    <source>
        <dbReference type="SAM" id="SignalP"/>
    </source>
</evidence>
<evidence type="ECO:0000313" key="4">
    <source>
        <dbReference type="Proteomes" id="UP000199672"/>
    </source>
</evidence>
<dbReference type="AlphaFoldDB" id="A0A1I1XYL0"/>
<feature type="signal peptide" evidence="1">
    <location>
        <begin position="1"/>
        <end position="18"/>
    </location>
</feature>
<feature type="domain" description="SGNH hydrolase-type esterase" evidence="2">
    <location>
        <begin position="50"/>
        <end position="208"/>
    </location>
</feature>
<protein>
    <submittedName>
        <fullName evidence="3">Lysophospholipase L1</fullName>
    </submittedName>
</protein>
<dbReference type="GO" id="GO:0004622">
    <property type="term" value="F:phosphatidylcholine lysophospholipase activity"/>
    <property type="evidence" value="ECO:0007669"/>
    <property type="project" value="TreeGrafter"/>
</dbReference>
<dbReference type="EMBL" id="FOMH01000021">
    <property type="protein sequence ID" value="SFE10893.1"/>
    <property type="molecule type" value="Genomic_DNA"/>
</dbReference>
<organism evidence="3 4">
    <name type="scientific">Flavobacterium phragmitis</name>
    <dbReference type="NCBI Taxonomy" id="739143"/>
    <lineage>
        <taxon>Bacteria</taxon>
        <taxon>Pseudomonadati</taxon>
        <taxon>Bacteroidota</taxon>
        <taxon>Flavobacteriia</taxon>
        <taxon>Flavobacteriales</taxon>
        <taxon>Flavobacteriaceae</taxon>
        <taxon>Flavobacterium</taxon>
    </lineage>
</organism>
<dbReference type="PANTHER" id="PTHR30383">
    <property type="entry name" value="THIOESTERASE 1/PROTEASE 1/LYSOPHOSPHOLIPASE L1"/>
    <property type="match status" value="1"/>
</dbReference>
<dbReference type="Proteomes" id="UP000199672">
    <property type="component" value="Unassembled WGS sequence"/>
</dbReference>
<reference evidence="4" key="1">
    <citation type="submission" date="2016-10" db="EMBL/GenBank/DDBJ databases">
        <authorList>
            <person name="Varghese N."/>
            <person name="Submissions S."/>
        </authorList>
    </citation>
    <scope>NUCLEOTIDE SEQUENCE [LARGE SCALE GENOMIC DNA]</scope>
    <source>
        <strain evidence="4">CGMCC 1.10370</strain>
    </source>
</reference>
<dbReference type="InterPro" id="IPR051532">
    <property type="entry name" value="Ester_Hydrolysis_Enzymes"/>
</dbReference>
<keyword evidence="4" id="KW-1185">Reference proteome</keyword>
<dbReference type="Gene3D" id="3.40.50.1110">
    <property type="entry name" value="SGNH hydrolase"/>
    <property type="match status" value="1"/>
</dbReference>
<keyword evidence="1" id="KW-0732">Signal</keyword>
<dbReference type="SUPFAM" id="SSF52266">
    <property type="entry name" value="SGNH hydrolase"/>
    <property type="match status" value="1"/>
</dbReference>
<dbReference type="OrthoDB" id="9790057at2"/>
<dbReference type="Pfam" id="PF13472">
    <property type="entry name" value="Lipase_GDSL_2"/>
    <property type="match status" value="1"/>
</dbReference>
<gene>
    <name evidence="3" type="ORF">SAMN05216297_12117</name>
</gene>
<feature type="chain" id="PRO_5011692863" evidence="1">
    <location>
        <begin position="19"/>
        <end position="220"/>
    </location>
</feature>
<evidence type="ECO:0000313" key="3">
    <source>
        <dbReference type="EMBL" id="SFE10893.1"/>
    </source>
</evidence>
<dbReference type="RefSeq" id="WP_091499360.1">
    <property type="nucleotide sequence ID" value="NZ_FOMH01000021.1"/>
</dbReference>
<evidence type="ECO:0000259" key="2">
    <source>
        <dbReference type="Pfam" id="PF13472"/>
    </source>
</evidence>
<dbReference type="InterPro" id="IPR036514">
    <property type="entry name" value="SGNH_hydro_sf"/>
</dbReference>
<sequence length="220" mass="25449">MFKVLCFFFSTLFMGLYAQENTQVFHNYFYDQRRSFFETMPAGKNEIILLGDSLTNCANWDEIFSNQNVKNRGISGDITLGVLDRMDEIIRRKPKKIFILIGINDIAQKISSEIILKNYQGIVSRLKNDSPRTKIYIQSILPTNDEFDTFKNHQGKMSIIKEVNIELEKLAKENNTGFINLFPHFLDENGKLSKSYTNDGLHLLGPGYLLWASILKKYID</sequence>
<proteinExistence type="predicted"/>
<dbReference type="STRING" id="739143.SAMN05216297_12117"/>
<name>A0A1I1XYL0_9FLAO</name>
<dbReference type="InterPro" id="IPR013830">
    <property type="entry name" value="SGNH_hydro"/>
</dbReference>
<accession>A0A1I1XYL0</accession>